<dbReference type="Gene3D" id="1.25.40.10">
    <property type="entry name" value="Tetratricopeptide repeat domain"/>
    <property type="match status" value="1"/>
</dbReference>
<evidence type="ECO:0000256" key="2">
    <source>
        <dbReference type="ARBA" id="ARBA00022803"/>
    </source>
</evidence>
<dbReference type="InterPro" id="IPR019734">
    <property type="entry name" value="TPR_rpt"/>
</dbReference>
<dbReference type="InterPro" id="IPR011990">
    <property type="entry name" value="TPR-like_helical_dom_sf"/>
</dbReference>
<dbReference type="Pfam" id="PF14559">
    <property type="entry name" value="TPR_19"/>
    <property type="match status" value="1"/>
</dbReference>
<keyword evidence="1" id="KW-0677">Repeat</keyword>
<dbReference type="SMART" id="SM00028">
    <property type="entry name" value="TPR"/>
    <property type="match status" value="2"/>
</dbReference>
<keyword evidence="5" id="KW-1185">Reference proteome</keyword>
<dbReference type="Proteomes" id="UP000198744">
    <property type="component" value="Unassembled WGS sequence"/>
</dbReference>
<dbReference type="AlphaFoldDB" id="A0A1H7W3C9"/>
<protein>
    <submittedName>
        <fullName evidence="4">TPR repeat-containing protein</fullName>
    </submittedName>
</protein>
<evidence type="ECO:0000313" key="5">
    <source>
        <dbReference type="Proteomes" id="UP000198744"/>
    </source>
</evidence>
<dbReference type="OrthoDB" id="5464849at2"/>
<proteinExistence type="predicted"/>
<accession>A0A1H7W3C9</accession>
<dbReference type="RefSeq" id="WP_093882648.1">
    <property type="nucleotide sequence ID" value="NZ_FOBS01000005.1"/>
</dbReference>
<dbReference type="PANTHER" id="PTHR44943:SF8">
    <property type="entry name" value="TPR REPEAT-CONTAINING PROTEIN MJ0263"/>
    <property type="match status" value="1"/>
</dbReference>
<evidence type="ECO:0000256" key="3">
    <source>
        <dbReference type="PROSITE-ProRule" id="PRU00339"/>
    </source>
</evidence>
<evidence type="ECO:0000256" key="1">
    <source>
        <dbReference type="ARBA" id="ARBA00022737"/>
    </source>
</evidence>
<reference evidence="4 5" key="1">
    <citation type="submission" date="2016-10" db="EMBL/GenBank/DDBJ databases">
        <authorList>
            <person name="de Groot N.N."/>
        </authorList>
    </citation>
    <scope>NUCLEOTIDE SEQUENCE [LARGE SCALE GENOMIC DNA]</scope>
    <source>
        <strain evidence="4 5">DSM 8423</strain>
    </source>
</reference>
<dbReference type="InterPro" id="IPR051685">
    <property type="entry name" value="Ycf3/AcsC/BcsC/TPR_MFPF"/>
</dbReference>
<name>A0A1H7W3C9_9BACT</name>
<evidence type="ECO:0000313" key="4">
    <source>
        <dbReference type="EMBL" id="SEM15498.1"/>
    </source>
</evidence>
<dbReference type="PROSITE" id="PS50293">
    <property type="entry name" value="TPR_REGION"/>
    <property type="match status" value="2"/>
</dbReference>
<keyword evidence="2 3" id="KW-0802">TPR repeat</keyword>
<dbReference type="SUPFAM" id="SSF48452">
    <property type="entry name" value="TPR-like"/>
    <property type="match status" value="1"/>
</dbReference>
<dbReference type="EMBL" id="FOBS01000005">
    <property type="protein sequence ID" value="SEM15498.1"/>
    <property type="molecule type" value="Genomic_DNA"/>
</dbReference>
<feature type="repeat" description="TPR" evidence="3">
    <location>
        <begin position="168"/>
        <end position="201"/>
    </location>
</feature>
<dbReference type="STRING" id="43775.SAMN04489760_105122"/>
<dbReference type="PROSITE" id="PS50005">
    <property type="entry name" value="TPR"/>
    <property type="match status" value="2"/>
</dbReference>
<gene>
    <name evidence="4" type="ORF">SAMN04489760_105122</name>
</gene>
<sequence>MKDTINREEVGRIEKKLNEARLLLQQNKLHSSLIKFKDALESLLRTKMLPSDAKDLKEKFNIFQDLMSNTPSFIETYGPVKFRDNDAGTTLEFVNQLLIVKDQEIKGYMEEKAALSEENAQETDLPAETEDSKIEIRAKEAKSYLDNDNFEAAKEIIGKNDEILWWLLQSYNTSGIEHRRQGNFREALSDFKKALSLQPDDEGLYYNIARIHIEMNEWKEALQAISEALKINPEFIEGKNLESFIRKTSNKV</sequence>
<dbReference type="PANTHER" id="PTHR44943">
    <property type="entry name" value="CELLULOSE SYNTHASE OPERON PROTEIN C"/>
    <property type="match status" value="1"/>
</dbReference>
<feature type="repeat" description="TPR" evidence="3">
    <location>
        <begin position="202"/>
        <end position="235"/>
    </location>
</feature>
<organism evidence="4 5">
    <name type="scientific">Syntrophus gentianae</name>
    <dbReference type="NCBI Taxonomy" id="43775"/>
    <lineage>
        <taxon>Bacteria</taxon>
        <taxon>Pseudomonadati</taxon>
        <taxon>Thermodesulfobacteriota</taxon>
        <taxon>Syntrophia</taxon>
        <taxon>Syntrophales</taxon>
        <taxon>Syntrophaceae</taxon>
        <taxon>Syntrophus</taxon>
    </lineage>
</organism>